<feature type="coiled-coil region" evidence="1">
    <location>
        <begin position="124"/>
        <end position="165"/>
    </location>
</feature>
<dbReference type="OrthoDB" id="6144185at2759"/>
<evidence type="ECO:0000313" key="4">
    <source>
        <dbReference type="Proteomes" id="UP000596742"/>
    </source>
</evidence>
<evidence type="ECO:0000313" key="3">
    <source>
        <dbReference type="EMBL" id="VDI51931.1"/>
    </source>
</evidence>
<feature type="coiled-coil region" evidence="1">
    <location>
        <begin position="200"/>
        <end position="234"/>
    </location>
</feature>
<feature type="coiled-coil region" evidence="1">
    <location>
        <begin position="57"/>
        <end position="91"/>
    </location>
</feature>
<keyword evidence="4" id="KW-1185">Reference proteome</keyword>
<accession>A0A8B6FPW2</accession>
<gene>
    <name evidence="3" type="ORF">MGAL_10B090360</name>
</gene>
<comment type="caution">
    <text evidence="3">The sequence shown here is derived from an EMBL/GenBank/DDBJ whole genome shotgun (WGS) entry which is preliminary data.</text>
</comment>
<feature type="compositionally biased region" description="Polar residues" evidence="2">
    <location>
        <begin position="541"/>
        <end position="552"/>
    </location>
</feature>
<protein>
    <submittedName>
        <fullName evidence="3">Uncharacterized protein</fullName>
    </submittedName>
</protein>
<dbReference type="AlphaFoldDB" id="A0A8B6FPW2"/>
<proteinExistence type="predicted"/>
<name>A0A8B6FPW2_MYTGA</name>
<sequence length="552" mass="63788">MALLNFDEIPRYVILFRENKRLANKLTKDELKSLKTYISDRLLHDHEELLFNYNTLKSSHNSSIQELKQTIEQLEKELAFKNEIITNYKSSDENLAIVYKKRGEKLEKRHSVLLEDHESNKGTVKLFELRVQNLQKELEEYQQKEEQQAKLIEEQEEAIKRLHESQDNVINSDKLAKDLLKVKLAVDDKTREFQKIKQLNAELLGQIEAYKSKYTELQTNMEKIKTDFNNQTKEFRSKCEQIASLQYHIDMEKRTTSELQKELQSLLGPLNNIQGQQGQQGDQNNKDASMYKAESMRSQIQYLEGRVKLVEERLALYRISVRDSTKEVGIVSTDCKRLEQLIERLVVHESTTIEKTLIELRESTETRRCVLEESIDEILKQAPGVISRDANEIHAQITSLKKQAEQSRLNDVITRCSRLFPRIEACEKAQFAINDKVISKQWKESTTPPKYTPKPRRSIDHTNTTFSGLPKKPPPMPLLLRSKTHNGNSPVWKRKYSTSMDSILLSPTLIDLSVSPNPSPRAATETKSRVSFFPPGRPLSAFSNSSLGKTSQ</sequence>
<reference evidence="3" key="1">
    <citation type="submission" date="2018-11" db="EMBL/GenBank/DDBJ databases">
        <authorList>
            <person name="Alioto T."/>
            <person name="Alioto T."/>
        </authorList>
    </citation>
    <scope>NUCLEOTIDE SEQUENCE</scope>
</reference>
<evidence type="ECO:0000256" key="1">
    <source>
        <dbReference type="SAM" id="Coils"/>
    </source>
</evidence>
<evidence type="ECO:0000256" key="2">
    <source>
        <dbReference type="SAM" id="MobiDB-lite"/>
    </source>
</evidence>
<organism evidence="3 4">
    <name type="scientific">Mytilus galloprovincialis</name>
    <name type="common">Mediterranean mussel</name>
    <dbReference type="NCBI Taxonomy" id="29158"/>
    <lineage>
        <taxon>Eukaryota</taxon>
        <taxon>Metazoa</taxon>
        <taxon>Spiralia</taxon>
        <taxon>Lophotrochozoa</taxon>
        <taxon>Mollusca</taxon>
        <taxon>Bivalvia</taxon>
        <taxon>Autobranchia</taxon>
        <taxon>Pteriomorphia</taxon>
        <taxon>Mytilida</taxon>
        <taxon>Mytiloidea</taxon>
        <taxon>Mytilidae</taxon>
        <taxon>Mytilinae</taxon>
        <taxon>Mytilus</taxon>
    </lineage>
</organism>
<dbReference type="EMBL" id="UYJE01007119">
    <property type="protein sequence ID" value="VDI51931.1"/>
    <property type="molecule type" value="Genomic_DNA"/>
</dbReference>
<keyword evidence="1" id="KW-0175">Coiled coil</keyword>
<feature type="region of interest" description="Disordered" evidence="2">
    <location>
        <begin position="444"/>
        <end position="474"/>
    </location>
</feature>
<dbReference type="Proteomes" id="UP000596742">
    <property type="component" value="Unassembled WGS sequence"/>
</dbReference>
<feature type="region of interest" description="Disordered" evidence="2">
    <location>
        <begin position="513"/>
        <end position="552"/>
    </location>
</feature>